<evidence type="ECO:0000256" key="1">
    <source>
        <dbReference type="RuleBase" id="RU367018"/>
    </source>
</evidence>
<organism evidence="4 5">
    <name type="scientific">Paspalum notatum var. saurae</name>
    <dbReference type="NCBI Taxonomy" id="547442"/>
    <lineage>
        <taxon>Eukaryota</taxon>
        <taxon>Viridiplantae</taxon>
        <taxon>Streptophyta</taxon>
        <taxon>Embryophyta</taxon>
        <taxon>Tracheophyta</taxon>
        <taxon>Spermatophyta</taxon>
        <taxon>Magnoliopsida</taxon>
        <taxon>Liliopsida</taxon>
        <taxon>Poales</taxon>
        <taxon>Poaceae</taxon>
        <taxon>PACMAD clade</taxon>
        <taxon>Panicoideae</taxon>
        <taxon>Andropogonodae</taxon>
        <taxon>Paspaleae</taxon>
        <taxon>Paspalinae</taxon>
        <taxon>Paspalum</taxon>
    </lineage>
</organism>
<keyword evidence="1" id="KW-0862">Zinc</keyword>
<dbReference type="InterPro" id="IPR031052">
    <property type="entry name" value="FHY3/FAR1"/>
</dbReference>
<dbReference type="Proteomes" id="UP001341281">
    <property type="component" value="Chromosome 01"/>
</dbReference>
<dbReference type="PANTHER" id="PTHR31669">
    <property type="entry name" value="PROTEIN FAR1-RELATED SEQUENCE 10-RELATED"/>
    <property type="match status" value="1"/>
</dbReference>
<keyword evidence="1" id="KW-0479">Metal-binding</keyword>
<reference evidence="4 5" key="1">
    <citation type="submission" date="2024-02" db="EMBL/GenBank/DDBJ databases">
        <title>High-quality chromosome-scale genome assembly of Pensacola bahiagrass (Paspalum notatum Flugge var. saurae).</title>
        <authorList>
            <person name="Vega J.M."/>
            <person name="Podio M."/>
            <person name="Orjuela J."/>
            <person name="Siena L.A."/>
            <person name="Pessino S.C."/>
            <person name="Combes M.C."/>
            <person name="Mariac C."/>
            <person name="Albertini E."/>
            <person name="Pupilli F."/>
            <person name="Ortiz J.P.A."/>
            <person name="Leblanc O."/>
        </authorList>
    </citation>
    <scope>NUCLEOTIDE SEQUENCE [LARGE SCALE GENOMIC DNA]</scope>
    <source>
        <strain evidence="4">R1</strain>
        <tissue evidence="4">Leaf</tissue>
    </source>
</reference>
<dbReference type="AlphaFoldDB" id="A0AAQ3PXA5"/>
<evidence type="ECO:0000313" key="5">
    <source>
        <dbReference type="Proteomes" id="UP001341281"/>
    </source>
</evidence>
<evidence type="ECO:0000259" key="3">
    <source>
        <dbReference type="Pfam" id="PF10551"/>
    </source>
</evidence>
<comment type="similarity">
    <text evidence="1">Belongs to the FHY3/FAR1 family.</text>
</comment>
<evidence type="ECO:0000256" key="2">
    <source>
        <dbReference type="SAM" id="MobiDB-lite"/>
    </source>
</evidence>
<dbReference type="GO" id="GO:0008270">
    <property type="term" value="F:zinc ion binding"/>
    <property type="evidence" value="ECO:0007669"/>
    <property type="project" value="UniProtKB-UniRule"/>
</dbReference>
<dbReference type="PANTHER" id="PTHR31669:SF307">
    <property type="entry name" value="PROTEIN FAR1-RELATED SEQUENCE"/>
    <property type="match status" value="1"/>
</dbReference>
<gene>
    <name evidence="4" type="ORF">U9M48_005303</name>
</gene>
<dbReference type="InterPro" id="IPR018289">
    <property type="entry name" value="MULE_transposase_dom"/>
</dbReference>
<dbReference type="GO" id="GO:0006355">
    <property type="term" value="P:regulation of DNA-templated transcription"/>
    <property type="evidence" value="ECO:0007669"/>
    <property type="project" value="UniProtKB-UniRule"/>
</dbReference>
<feature type="region of interest" description="Disordered" evidence="2">
    <location>
        <begin position="176"/>
        <end position="269"/>
    </location>
</feature>
<comment type="function">
    <text evidence="1">Putative transcription activator involved in regulating light control of development.</text>
</comment>
<name>A0AAQ3PXA5_PASNO</name>
<dbReference type="Pfam" id="PF10551">
    <property type="entry name" value="MULE"/>
    <property type="match status" value="1"/>
</dbReference>
<protein>
    <recommendedName>
        <fullName evidence="1">Protein FAR1-RELATED SEQUENCE</fullName>
    </recommendedName>
</protein>
<feature type="domain" description="MULE transposase" evidence="3">
    <location>
        <begin position="439"/>
        <end position="530"/>
    </location>
</feature>
<dbReference type="GO" id="GO:0005634">
    <property type="term" value="C:nucleus"/>
    <property type="evidence" value="ECO:0007669"/>
    <property type="project" value="UniProtKB-SubCell"/>
</dbReference>
<keyword evidence="1" id="KW-0863">Zinc-finger</keyword>
<keyword evidence="1" id="KW-0539">Nucleus</keyword>
<accession>A0AAQ3PXA5</accession>
<dbReference type="EMBL" id="CP144745">
    <property type="protein sequence ID" value="WVZ54517.1"/>
    <property type="molecule type" value="Genomic_DNA"/>
</dbReference>
<keyword evidence="5" id="KW-1185">Reference proteome</keyword>
<proteinExistence type="inferred from homology"/>
<sequence length="894" mass="100998">MSGRGAEWMGETMSHTASGTGDAAEAVEVPSFAVRGSEAPEEDAAGVVPVAAMAASYGKGKDAARSCGKAPVEAPMEADLADTASRTRPMPADASLPPPMQMFQVHEDCRSAFASYCSKVLGMQMGPCSVLQVEGMLNNHGNCTGMDTRCSFQELIYGFTCGSLVARGVEEGLGSVQRDADQGAQASLEEKEDSSDESGFHGSKLDDGYVQSAEDDTESVQFKDGSEDSEAFTEDEHTGNVPQETGNGAAENEDAGTRTELATSRPLEQGWKKKGFDKRAICKTKCCKCPAMIRLHRTEDDGWFISSFVKEHNHELSATDAEKREWNSHRKIDQGTRDFIKYLRENNITLSKVHIIMGSLFGGMDNIPFTRRSLRTVCSQIATEQRADDIKKTLEIFRKFRSKDLGFTFSVDMDEDGQIKTLIWINGRSRINYRCFGDVVTFDTTYTTNLYKMPFGLFVGVNNHFQTTFFGGVLMRDETAESFAWVFSEFVELMGGVEPKTILTVRGHGDCNKKTMEGTNHLWCRWHVFKDARLELGSIYRKNSPFRDEFHKVITEMYTIDEFEAAWKDLLEKYGLEKHHFLVKAHDKRHRWAKAYNKGKFCARMMSTQRSKSANNMLKAMVPRNSSMNRFVDNLSSLLHIRDTEAVSAEHETKHTVRVKKRCWPVEKHALDIYTSNVYDLFSKEIDKSHSYHVFSTDDCSVFRVKHNHAEFVERFRRPEFEVRSINNGQAFECECGMYEHFGMLCCHVLRKIPPSHIMQRWTKKAYDMVPMELRMSCRSTPTGTSKVIGQTRLFGSSAYMSDEDVMRIKAPPIPARKGRPKTNRYLSLYDVTNKKSKKVVNANVTVKKLKQVIKSGHMRKPRKQSVATKITPHCSRCKVAGPDKRRCPEPIMS</sequence>
<evidence type="ECO:0000313" key="4">
    <source>
        <dbReference type="EMBL" id="WVZ54517.1"/>
    </source>
</evidence>
<comment type="subcellular location">
    <subcellularLocation>
        <location evidence="1">Nucleus</location>
    </subcellularLocation>
</comment>
<feature type="region of interest" description="Disordered" evidence="2">
    <location>
        <begin position="1"/>
        <end position="23"/>
    </location>
</feature>